<reference evidence="3 4" key="1">
    <citation type="submission" date="2024-01" db="EMBL/GenBank/DDBJ databases">
        <authorList>
            <person name="Botero Cardona J."/>
        </authorList>
    </citation>
    <scope>NUCLEOTIDE SEQUENCE [LARGE SCALE GENOMIC DNA]</scope>
    <source>
        <strain evidence="3 4">LMG 33000</strain>
    </source>
</reference>
<keyword evidence="1" id="KW-1133">Transmembrane helix</keyword>
<evidence type="ECO:0000313" key="4">
    <source>
        <dbReference type="Proteomes" id="UP001314241"/>
    </source>
</evidence>
<keyword evidence="1" id="KW-0812">Transmembrane</keyword>
<evidence type="ECO:0000313" key="3">
    <source>
        <dbReference type="EMBL" id="CAK8054422.1"/>
    </source>
</evidence>
<organism evidence="3 4">
    <name type="scientific">Eupransor demetentiae</name>
    <dbReference type="NCBI Taxonomy" id="3109584"/>
    <lineage>
        <taxon>Bacteria</taxon>
        <taxon>Bacillati</taxon>
        <taxon>Bacillota</taxon>
        <taxon>Bacilli</taxon>
        <taxon>Lactobacillales</taxon>
        <taxon>Lactobacillaceae</taxon>
        <taxon>Eupransor</taxon>
    </lineage>
</organism>
<feature type="transmembrane region" description="Helical" evidence="1">
    <location>
        <begin position="242"/>
        <end position="267"/>
    </location>
</feature>
<sequence length="270" mass="30575">MTVFLLIFLGLSSALVLSLAYLSWGIWIRLRMRPMTLVLALFLLLVVLYSWLGLLWPLMGIFTAVWSGSLFVLFLLDLTWLLTLSAMAIYKLRHEKAPQADYIIVLGAYLRDGHRVGPVLAGRINAAMQTALAQESKPTVIFAGGQGFDESLPEGQAMRDYAGQHYEYPVNKLLAETKSRNTYQNLIYSQQMMQAPEQILIFTSDYHVLRAAFLAHRVGVKAQVYGGKTTLRVRWRGRLREYLAFLNLYQKTVIALIAGIYILSLLIDLI</sequence>
<feature type="transmembrane region" description="Helical" evidence="1">
    <location>
        <begin position="6"/>
        <end position="24"/>
    </location>
</feature>
<keyword evidence="1" id="KW-0472">Membrane</keyword>
<feature type="transmembrane region" description="Helical" evidence="1">
    <location>
        <begin position="36"/>
        <end position="59"/>
    </location>
</feature>
<dbReference type="Pfam" id="PF02698">
    <property type="entry name" value="DUF218"/>
    <property type="match status" value="1"/>
</dbReference>
<gene>
    <name evidence="3" type="ORF">R54876_GBNLAHCA_00990</name>
</gene>
<keyword evidence="4" id="KW-1185">Reference proteome</keyword>
<dbReference type="PANTHER" id="PTHR30336">
    <property type="entry name" value="INNER MEMBRANE PROTEIN, PROBABLE PERMEASE"/>
    <property type="match status" value="1"/>
</dbReference>
<dbReference type="Proteomes" id="UP001314241">
    <property type="component" value="Unassembled WGS sequence"/>
</dbReference>
<name>A0ABM9N5G4_9LACO</name>
<dbReference type="EMBL" id="CAWVOH010000002">
    <property type="protein sequence ID" value="CAK8054422.1"/>
    <property type="molecule type" value="Genomic_DNA"/>
</dbReference>
<evidence type="ECO:0000259" key="2">
    <source>
        <dbReference type="Pfam" id="PF02698"/>
    </source>
</evidence>
<dbReference type="Gene3D" id="3.40.50.620">
    <property type="entry name" value="HUPs"/>
    <property type="match status" value="1"/>
</dbReference>
<dbReference type="CDD" id="cd06259">
    <property type="entry name" value="YdcF-like"/>
    <property type="match status" value="1"/>
</dbReference>
<accession>A0ABM9N5G4</accession>
<dbReference type="RefSeq" id="WP_349641972.1">
    <property type="nucleotide sequence ID" value="NZ_CAWVOH010000002.1"/>
</dbReference>
<protein>
    <submittedName>
        <fullName evidence="3">DUF218 family (ElyC)</fullName>
    </submittedName>
</protein>
<comment type="caution">
    <text evidence="3">The sequence shown here is derived from an EMBL/GenBank/DDBJ whole genome shotgun (WGS) entry which is preliminary data.</text>
</comment>
<feature type="domain" description="DUF218" evidence="2">
    <location>
        <begin position="101"/>
        <end position="243"/>
    </location>
</feature>
<dbReference type="InterPro" id="IPR003848">
    <property type="entry name" value="DUF218"/>
</dbReference>
<dbReference type="InterPro" id="IPR051599">
    <property type="entry name" value="Cell_Envelope_Assoc"/>
</dbReference>
<dbReference type="InterPro" id="IPR014729">
    <property type="entry name" value="Rossmann-like_a/b/a_fold"/>
</dbReference>
<feature type="transmembrane region" description="Helical" evidence="1">
    <location>
        <begin position="65"/>
        <end position="90"/>
    </location>
</feature>
<evidence type="ECO:0000256" key="1">
    <source>
        <dbReference type="SAM" id="Phobius"/>
    </source>
</evidence>
<dbReference type="PANTHER" id="PTHR30336:SF4">
    <property type="entry name" value="ENVELOPE BIOGENESIS FACTOR ELYC"/>
    <property type="match status" value="1"/>
</dbReference>
<proteinExistence type="predicted"/>